<reference evidence="1 2" key="1">
    <citation type="submission" date="2018-09" db="EMBL/GenBank/DDBJ databases">
        <authorList>
            <person name="Tagini F."/>
        </authorList>
    </citation>
    <scope>NUCLEOTIDE SEQUENCE [LARGE SCALE GENOMIC DNA]</scope>
    <source>
        <strain evidence="1 2">MK142</strain>
    </source>
</reference>
<evidence type="ECO:0000313" key="1">
    <source>
        <dbReference type="EMBL" id="VBA46729.1"/>
    </source>
</evidence>
<evidence type="ECO:0000313" key="2">
    <source>
        <dbReference type="Proteomes" id="UP000268285"/>
    </source>
</evidence>
<proteinExistence type="predicted"/>
<name>A0A498QPX4_9MYCO</name>
<sequence length="64" mass="7046">MASIDDDYPTPDEWHLHSAGSKGVTFHCDFVNDVESALAAFQHTMRAVMDAWPMTTTSMSITIG</sequence>
<gene>
    <name evidence="1" type="ORF">LAUMK142_00446</name>
</gene>
<accession>A0A498QPX4</accession>
<dbReference type="AlphaFoldDB" id="A0A498QPX4"/>
<protein>
    <submittedName>
        <fullName evidence="1">Uncharacterized protein</fullName>
    </submittedName>
</protein>
<dbReference type="RefSeq" id="WP_122501861.1">
    <property type="nucleotide sequence ID" value="NZ_UPHU01000001.1"/>
</dbReference>
<dbReference type="EMBL" id="UPHU01000001">
    <property type="protein sequence ID" value="VBA46729.1"/>
    <property type="molecule type" value="Genomic_DNA"/>
</dbReference>
<dbReference type="Proteomes" id="UP000268285">
    <property type="component" value="Unassembled WGS sequence"/>
</dbReference>
<keyword evidence="2" id="KW-1185">Reference proteome</keyword>
<organism evidence="1 2">
    <name type="scientific">Mycobacterium pseudokansasii</name>
    <dbReference type="NCBI Taxonomy" id="2341080"/>
    <lineage>
        <taxon>Bacteria</taxon>
        <taxon>Bacillati</taxon>
        <taxon>Actinomycetota</taxon>
        <taxon>Actinomycetes</taxon>
        <taxon>Mycobacteriales</taxon>
        <taxon>Mycobacteriaceae</taxon>
        <taxon>Mycobacterium</taxon>
    </lineage>
</organism>